<accession>A0ABR9DHF8</accession>
<dbReference type="PROSITE" id="PS51462">
    <property type="entry name" value="NUDIX"/>
    <property type="match status" value="1"/>
</dbReference>
<comment type="cofactor">
    <cofactor evidence="1">
        <name>Mg(2+)</name>
        <dbReference type="ChEBI" id="CHEBI:18420"/>
    </cofactor>
</comment>
<dbReference type="CDD" id="cd03424">
    <property type="entry name" value="NUDIX_ADPRase_Nudt5_UGPPase_Nudt14"/>
    <property type="match status" value="1"/>
</dbReference>
<name>A0ABR9DHF8_9GAMM</name>
<protein>
    <submittedName>
        <fullName evidence="4">NUDIX hydrolase</fullName>
    </submittedName>
</protein>
<comment type="caution">
    <text evidence="4">The sequence shown here is derived from an EMBL/GenBank/DDBJ whole genome shotgun (WGS) entry which is preliminary data.</text>
</comment>
<feature type="domain" description="Nudix hydrolase" evidence="3">
    <location>
        <begin position="57"/>
        <end position="187"/>
    </location>
</feature>
<gene>
    <name evidence="4" type="ORF">EBB_17260</name>
</gene>
<dbReference type="Pfam" id="PF00293">
    <property type="entry name" value="NUDIX"/>
    <property type="match status" value="1"/>
</dbReference>
<reference evidence="4 5" key="1">
    <citation type="submission" date="2020-09" db="EMBL/GenBank/DDBJ databases">
        <title>Methylomonas albis sp. nov. and Methylomonas fluvii sp. nov.: Two cold-adapted methanotrophs from the River Elbe and an amended description of Methylovulum psychrotolerans strain Eb1.</title>
        <authorList>
            <person name="Bussmann I.K."/>
            <person name="Klings K.-W."/>
            <person name="Warnstedt J."/>
            <person name="Hoppert M."/>
            <person name="Saborowski A."/>
            <person name="Horn F."/>
            <person name="Liebner S."/>
        </authorList>
    </citation>
    <scope>NUCLEOTIDE SEQUENCE [LARGE SCALE GENOMIC DNA]</scope>
    <source>
        <strain evidence="4 5">EbB</strain>
    </source>
</reference>
<dbReference type="InterPro" id="IPR000086">
    <property type="entry name" value="NUDIX_hydrolase_dom"/>
</dbReference>
<evidence type="ECO:0000313" key="5">
    <source>
        <dbReference type="Proteomes" id="UP000641152"/>
    </source>
</evidence>
<sequence length="199" mass="21877">MQHEDNVKDQNFRIELLGRQEVFENALFRVYADQVVDSHGNEVPRYLSVVPRCLVEGSVAGVAVLPVAKHGIGLIRVLRHPLQRWSWEVVKGHGEPGESPAAAAERELMEETGLALLAGGLRDMGALSPEAGVIQARSRLFAASVDTVATVKVEPEFGHGELRFFDRSKVLQMIAEGEIEDASSLVLVYKWLITHDSNG</sequence>
<dbReference type="GO" id="GO:0016787">
    <property type="term" value="F:hydrolase activity"/>
    <property type="evidence" value="ECO:0007669"/>
    <property type="project" value="UniProtKB-KW"/>
</dbReference>
<proteinExistence type="predicted"/>
<dbReference type="RefSeq" id="WP_192394933.1">
    <property type="nucleotide sequence ID" value="NZ_CAJHIU010000002.1"/>
</dbReference>
<evidence type="ECO:0000256" key="2">
    <source>
        <dbReference type="ARBA" id="ARBA00022801"/>
    </source>
</evidence>
<dbReference type="InterPro" id="IPR015797">
    <property type="entry name" value="NUDIX_hydrolase-like_dom_sf"/>
</dbReference>
<dbReference type="PROSITE" id="PS00893">
    <property type="entry name" value="NUDIX_BOX"/>
    <property type="match status" value="1"/>
</dbReference>
<dbReference type="EMBL" id="JACXST010000002">
    <property type="protein sequence ID" value="MBD9362231.1"/>
    <property type="molecule type" value="Genomic_DNA"/>
</dbReference>
<evidence type="ECO:0000313" key="4">
    <source>
        <dbReference type="EMBL" id="MBD9362231.1"/>
    </source>
</evidence>
<dbReference type="Gene3D" id="3.90.79.10">
    <property type="entry name" value="Nucleoside Triphosphate Pyrophosphohydrolase"/>
    <property type="match status" value="1"/>
</dbReference>
<evidence type="ECO:0000256" key="1">
    <source>
        <dbReference type="ARBA" id="ARBA00001946"/>
    </source>
</evidence>
<organism evidence="4 5">
    <name type="scientific">Methylomonas fluvii</name>
    <dbReference type="NCBI Taxonomy" id="1854564"/>
    <lineage>
        <taxon>Bacteria</taxon>
        <taxon>Pseudomonadati</taxon>
        <taxon>Pseudomonadota</taxon>
        <taxon>Gammaproteobacteria</taxon>
        <taxon>Methylococcales</taxon>
        <taxon>Methylococcaceae</taxon>
        <taxon>Methylomonas</taxon>
    </lineage>
</organism>
<dbReference type="InterPro" id="IPR020084">
    <property type="entry name" value="NUDIX_hydrolase_CS"/>
</dbReference>
<dbReference type="Proteomes" id="UP000641152">
    <property type="component" value="Unassembled WGS sequence"/>
</dbReference>
<keyword evidence="5" id="KW-1185">Reference proteome</keyword>
<keyword evidence="2 4" id="KW-0378">Hydrolase</keyword>
<dbReference type="SUPFAM" id="SSF55811">
    <property type="entry name" value="Nudix"/>
    <property type="match status" value="1"/>
</dbReference>
<evidence type="ECO:0000259" key="3">
    <source>
        <dbReference type="PROSITE" id="PS51462"/>
    </source>
</evidence>